<dbReference type="Gene3D" id="3.40.50.300">
    <property type="entry name" value="P-loop containing nucleotide triphosphate hydrolases"/>
    <property type="match status" value="1"/>
</dbReference>
<keyword evidence="2" id="KW-0433">Leucine-rich repeat</keyword>
<dbReference type="InterPro" id="IPR027417">
    <property type="entry name" value="P-loop_NTPase"/>
</dbReference>
<name>A0AAD6A3J6_9POAL</name>
<comment type="caution">
    <text evidence="9">The sequence shown here is derived from an EMBL/GenBank/DDBJ whole genome shotgun (WGS) entry which is preliminary data.</text>
</comment>
<evidence type="ECO:0000313" key="9">
    <source>
        <dbReference type="EMBL" id="KAJ3708980.1"/>
    </source>
</evidence>
<keyword evidence="4" id="KW-0547">Nucleotide-binding</keyword>
<dbReference type="GO" id="GO:0043531">
    <property type="term" value="F:ADP binding"/>
    <property type="evidence" value="ECO:0007669"/>
    <property type="project" value="InterPro"/>
</dbReference>
<evidence type="ECO:0000256" key="6">
    <source>
        <dbReference type="ARBA" id="ARBA00022840"/>
    </source>
</evidence>
<dbReference type="EMBL" id="JAMRDG010000001">
    <property type="protein sequence ID" value="KAJ3708980.1"/>
    <property type="molecule type" value="Genomic_DNA"/>
</dbReference>
<dbReference type="InterPro" id="IPR041118">
    <property type="entry name" value="Rx_N"/>
</dbReference>
<protein>
    <recommendedName>
        <fullName evidence="11">NB-ARC domain-containing protein</fullName>
    </recommendedName>
</protein>
<dbReference type="PRINTS" id="PR00364">
    <property type="entry name" value="DISEASERSIST"/>
</dbReference>
<sequence>MENQETLFTKLKKPIEAFVYASTKLALPLRKPFGHSSKPTFVDEEALAKLKLKMEAIRATLVKADALAMNDAQDRVWLRELRDLECWAEDVVEEIQFESMRNTRLEQFKLELMLSSSRKGKRKRGEFSSLFSNVPSGSLSFKIKRIADRYHDIAKDRDALRITDEDGTRILHPNAQTPTSSFPLCELFGRKKDMDDVMKLLISENTDNNCVFSTIPIVGMAGVGKTTLAQHLFQNEIVRSEFDPMIWVSLSQQSGVVEATRKIVAGLTKSECHLTELELLHHEVVSRINEKKFLLVFDDVWDENPEIWSTLTAPLKNGAKGSKVLVTTRSSKVSQIMSPKKHPLNPLSHDDCWLLCQQKACHGSTVNLCADLLEIGMEIAKKCQGLPLAAKAVGGMLSKSVDLKYRERSWRTICGWKMKITISYCGHFMLATSFCR</sequence>
<evidence type="ECO:0000259" key="7">
    <source>
        <dbReference type="Pfam" id="PF00931"/>
    </source>
</evidence>
<keyword evidence="10" id="KW-1185">Reference proteome</keyword>
<evidence type="ECO:0000256" key="5">
    <source>
        <dbReference type="ARBA" id="ARBA00022821"/>
    </source>
</evidence>
<evidence type="ECO:0000256" key="4">
    <source>
        <dbReference type="ARBA" id="ARBA00022741"/>
    </source>
</evidence>
<evidence type="ECO:0008006" key="11">
    <source>
        <dbReference type="Google" id="ProtNLM"/>
    </source>
</evidence>
<dbReference type="PANTHER" id="PTHR36766:SF40">
    <property type="entry name" value="DISEASE RESISTANCE PROTEIN RGA3"/>
    <property type="match status" value="1"/>
</dbReference>
<dbReference type="InterPro" id="IPR002182">
    <property type="entry name" value="NB-ARC"/>
</dbReference>
<evidence type="ECO:0000256" key="3">
    <source>
        <dbReference type="ARBA" id="ARBA00022737"/>
    </source>
</evidence>
<feature type="domain" description="NB-ARC" evidence="7">
    <location>
        <begin position="191"/>
        <end position="363"/>
    </location>
</feature>
<accession>A0AAD6A3J6</accession>
<evidence type="ECO:0000256" key="1">
    <source>
        <dbReference type="ARBA" id="ARBA00008894"/>
    </source>
</evidence>
<evidence type="ECO:0000256" key="2">
    <source>
        <dbReference type="ARBA" id="ARBA00022614"/>
    </source>
</evidence>
<dbReference type="Proteomes" id="UP001210211">
    <property type="component" value="Unassembled WGS sequence"/>
</dbReference>
<keyword evidence="5" id="KW-0611">Plant defense</keyword>
<dbReference type="SUPFAM" id="SSF52540">
    <property type="entry name" value="P-loop containing nucleoside triphosphate hydrolases"/>
    <property type="match status" value="1"/>
</dbReference>
<dbReference type="PANTHER" id="PTHR36766">
    <property type="entry name" value="PLANT BROAD-SPECTRUM MILDEW RESISTANCE PROTEIN RPW8"/>
    <property type="match status" value="1"/>
</dbReference>
<dbReference type="Pfam" id="PF00931">
    <property type="entry name" value="NB-ARC"/>
    <property type="match status" value="1"/>
</dbReference>
<organism evidence="9 10">
    <name type="scientific">Rhynchospora tenuis</name>
    <dbReference type="NCBI Taxonomy" id="198213"/>
    <lineage>
        <taxon>Eukaryota</taxon>
        <taxon>Viridiplantae</taxon>
        <taxon>Streptophyta</taxon>
        <taxon>Embryophyta</taxon>
        <taxon>Tracheophyta</taxon>
        <taxon>Spermatophyta</taxon>
        <taxon>Magnoliopsida</taxon>
        <taxon>Liliopsida</taxon>
        <taxon>Poales</taxon>
        <taxon>Cyperaceae</taxon>
        <taxon>Cyperoideae</taxon>
        <taxon>Rhynchosporeae</taxon>
        <taxon>Rhynchospora</taxon>
    </lineage>
</organism>
<dbReference type="GO" id="GO:0006952">
    <property type="term" value="P:defense response"/>
    <property type="evidence" value="ECO:0007669"/>
    <property type="project" value="UniProtKB-KW"/>
</dbReference>
<comment type="similarity">
    <text evidence="1">Belongs to the disease resistance NB-LRR family.</text>
</comment>
<dbReference type="Gene3D" id="1.10.8.430">
    <property type="entry name" value="Helical domain of apoptotic protease-activating factors"/>
    <property type="match status" value="1"/>
</dbReference>
<dbReference type="GO" id="GO:0005524">
    <property type="term" value="F:ATP binding"/>
    <property type="evidence" value="ECO:0007669"/>
    <property type="project" value="UniProtKB-KW"/>
</dbReference>
<dbReference type="AlphaFoldDB" id="A0AAD6A3J6"/>
<keyword evidence="6" id="KW-0067">ATP-binding</keyword>
<evidence type="ECO:0000259" key="8">
    <source>
        <dbReference type="Pfam" id="PF18052"/>
    </source>
</evidence>
<feature type="domain" description="Disease resistance N-terminal" evidence="8">
    <location>
        <begin position="44"/>
        <end position="110"/>
    </location>
</feature>
<dbReference type="InterPro" id="IPR042197">
    <property type="entry name" value="Apaf_helical"/>
</dbReference>
<proteinExistence type="inferred from homology"/>
<dbReference type="Gene3D" id="1.20.5.4130">
    <property type="match status" value="1"/>
</dbReference>
<gene>
    <name evidence="9" type="ORF">LUZ61_012685</name>
</gene>
<dbReference type="Pfam" id="PF18052">
    <property type="entry name" value="Rx_N"/>
    <property type="match status" value="1"/>
</dbReference>
<keyword evidence="3" id="KW-0677">Repeat</keyword>
<evidence type="ECO:0000313" key="10">
    <source>
        <dbReference type="Proteomes" id="UP001210211"/>
    </source>
</evidence>
<reference evidence="9 10" key="1">
    <citation type="journal article" date="2022" name="Cell">
        <title>Repeat-based holocentromeres influence genome architecture and karyotype evolution.</title>
        <authorList>
            <person name="Hofstatter P.G."/>
            <person name="Thangavel G."/>
            <person name="Lux T."/>
            <person name="Neumann P."/>
            <person name="Vondrak T."/>
            <person name="Novak P."/>
            <person name="Zhang M."/>
            <person name="Costa L."/>
            <person name="Castellani M."/>
            <person name="Scott A."/>
            <person name="Toegelov H."/>
            <person name="Fuchs J."/>
            <person name="Mata-Sucre Y."/>
            <person name="Dias Y."/>
            <person name="Vanzela A.L.L."/>
            <person name="Huettel B."/>
            <person name="Almeida C.C.S."/>
            <person name="Simkova H."/>
            <person name="Souza G."/>
            <person name="Pedrosa-Harand A."/>
            <person name="Macas J."/>
            <person name="Mayer K.F.X."/>
            <person name="Houben A."/>
            <person name="Marques A."/>
        </authorList>
    </citation>
    <scope>NUCLEOTIDE SEQUENCE [LARGE SCALE GENOMIC DNA]</scope>
    <source>
        <strain evidence="9">RhyTen1mFocal</strain>
    </source>
</reference>